<evidence type="ECO:0000259" key="2">
    <source>
        <dbReference type="Pfam" id="PF00326"/>
    </source>
</evidence>
<name>A0ABQ3ARD6_9GAMM</name>
<feature type="domain" description="Peptidase S9 prolyl oligopeptidase catalytic" evidence="2">
    <location>
        <begin position="146"/>
        <end position="197"/>
    </location>
</feature>
<proteinExistence type="predicted"/>
<dbReference type="SUPFAM" id="SSF53474">
    <property type="entry name" value="alpha/beta-Hydrolases"/>
    <property type="match status" value="1"/>
</dbReference>
<organism evidence="3 4">
    <name type="scientific">Cellvibrio zantedeschiae</name>
    <dbReference type="NCBI Taxonomy" id="1237077"/>
    <lineage>
        <taxon>Bacteria</taxon>
        <taxon>Pseudomonadati</taxon>
        <taxon>Pseudomonadota</taxon>
        <taxon>Gammaproteobacteria</taxon>
        <taxon>Cellvibrionales</taxon>
        <taxon>Cellvibrionaceae</taxon>
        <taxon>Cellvibrio</taxon>
    </lineage>
</organism>
<dbReference type="InterPro" id="IPR029058">
    <property type="entry name" value="AB_hydrolase_fold"/>
</dbReference>
<keyword evidence="1" id="KW-0732">Signal</keyword>
<accession>A0ABQ3ARD6</accession>
<dbReference type="EMBL" id="BMYZ01000001">
    <property type="protein sequence ID" value="GGY64872.1"/>
    <property type="molecule type" value="Genomic_DNA"/>
</dbReference>
<dbReference type="Proteomes" id="UP000619761">
    <property type="component" value="Unassembled WGS sequence"/>
</dbReference>
<reference evidence="4" key="1">
    <citation type="journal article" date="2019" name="Int. J. Syst. Evol. Microbiol.">
        <title>The Global Catalogue of Microorganisms (GCM) 10K type strain sequencing project: providing services to taxonomists for standard genome sequencing and annotation.</title>
        <authorList>
            <consortium name="The Broad Institute Genomics Platform"/>
            <consortium name="The Broad Institute Genome Sequencing Center for Infectious Disease"/>
            <person name="Wu L."/>
            <person name="Ma J."/>
        </authorList>
    </citation>
    <scope>NUCLEOTIDE SEQUENCE [LARGE SCALE GENOMIC DNA]</scope>
    <source>
        <strain evidence="4">KCTC 32239</strain>
    </source>
</reference>
<evidence type="ECO:0000313" key="4">
    <source>
        <dbReference type="Proteomes" id="UP000619761"/>
    </source>
</evidence>
<gene>
    <name evidence="3" type="ORF">GCM10011613_05850</name>
</gene>
<dbReference type="InterPro" id="IPR001375">
    <property type="entry name" value="Peptidase_S9_cat"/>
</dbReference>
<dbReference type="Pfam" id="PF00326">
    <property type="entry name" value="Peptidase_S9"/>
    <property type="match status" value="1"/>
</dbReference>
<keyword evidence="4" id="KW-1185">Reference proteome</keyword>
<comment type="caution">
    <text evidence="3">The sequence shown here is derived from an EMBL/GenBank/DDBJ whole genome shotgun (WGS) entry which is preliminary data.</text>
</comment>
<dbReference type="Gene3D" id="3.40.50.1820">
    <property type="entry name" value="alpha/beta hydrolase"/>
    <property type="match status" value="1"/>
</dbReference>
<dbReference type="PANTHER" id="PTHR43037">
    <property type="entry name" value="UNNAMED PRODUCT-RELATED"/>
    <property type="match status" value="1"/>
</dbReference>
<protein>
    <recommendedName>
        <fullName evidence="2">Peptidase S9 prolyl oligopeptidase catalytic domain-containing protein</fullName>
    </recommendedName>
</protein>
<evidence type="ECO:0000256" key="1">
    <source>
        <dbReference type="ARBA" id="ARBA00022729"/>
    </source>
</evidence>
<evidence type="ECO:0000313" key="3">
    <source>
        <dbReference type="EMBL" id="GGY64872.1"/>
    </source>
</evidence>
<dbReference type="PANTHER" id="PTHR43037:SF1">
    <property type="entry name" value="BLL1128 PROTEIN"/>
    <property type="match status" value="1"/>
</dbReference>
<dbReference type="InterPro" id="IPR050955">
    <property type="entry name" value="Plant_Biomass_Hydrol_Est"/>
</dbReference>
<sequence length="277" mass="31531">MRKDYVSTVDKETHQYFVYLPRGYADQPNKKWPVMLFLHGNGERGNGRDELDYVISHGPLYEAWVQKKDLPFIIISPQLPMFGMEKVPYIANRTRAQIPQRLAEGVPARDPFFATQGPLQAAPQVTQDDMKSVPPLLPMGWDYVEQDLLGMLSAVQQNYRADSSRLYLTGLSYGGFGTWYMTSKHPELFAAVAPVVGWGHPDLMAPIAAHKVPVWAFAGGRDAAVNKKFFYPGLAKLEELGNKEVRFTVEEDIAHDTWKRVYARDDLYQWLLAHTKK</sequence>